<dbReference type="EMBL" id="JACHMG010000001">
    <property type="protein sequence ID" value="MBB4685302.1"/>
    <property type="molecule type" value="Genomic_DNA"/>
</dbReference>
<evidence type="ECO:0000313" key="4">
    <source>
        <dbReference type="Proteomes" id="UP000581769"/>
    </source>
</evidence>
<keyword evidence="4" id="KW-1185">Reference proteome</keyword>
<keyword evidence="3" id="KW-0645">Protease</keyword>
<reference evidence="3 4" key="1">
    <citation type="submission" date="2020-08" db="EMBL/GenBank/DDBJ databases">
        <title>Sequencing the genomes of 1000 actinobacteria strains.</title>
        <authorList>
            <person name="Klenk H.-P."/>
        </authorList>
    </citation>
    <scope>NUCLEOTIDE SEQUENCE [LARGE SCALE GENOMIC DNA]</scope>
    <source>
        <strain evidence="3 4">DSM 45859</strain>
    </source>
</reference>
<evidence type="ECO:0000259" key="2">
    <source>
        <dbReference type="Pfam" id="PF02517"/>
    </source>
</evidence>
<protein>
    <submittedName>
        <fullName evidence="3">Membrane protease YdiL (CAAX protease family)</fullName>
    </submittedName>
</protein>
<feature type="transmembrane region" description="Helical" evidence="1">
    <location>
        <begin position="139"/>
        <end position="157"/>
    </location>
</feature>
<dbReference type="AlphaFoldDB" id="A0A840IVS1"/>
<keyword evidence="3" id="KW-0378">Hydrolase</keyword>
<keyword evidence="1" id="KW-0472">Membrane</keyword>
<dbReference type="Pfam" id="PF02517">
    <property type="entry name" value="Rce1-like"/>
    <property type="match status" value="1"/>
</dbReference>
<evidence type="ECO:0000256" key="1">
    <source>
        <dbReference type="SAM" id="Phobius"/>
    </source>
</evidence>
<dbReference type="Proteomes" id="UP000581769">
    <property type="component" value="Unassembled WGS sequence"/>
</dbReference>
<name>A0A840IVS1_9PSEU</name>
<accession>A0A840IVS1</accession>
<dbReference type="RefSeq" id="WP_184780350.1">
    <property type="nucleotide sequence ID" value="NZ_JACHMG010000001.1"/>
</dbReference>
<keyword evidence="1" id="KW-0812">Transmembrane</keyword>
<dbReference type="GO" id="GO:0004175">
    <property type="term" value="F:endopeptidase activity"/>
    <property type="evidence" value="ECO:0007669"/>
    <property type="project" value="UniProtKB-ARBA"/>
</dbReference>
<feature type="transmembrane region" description="Helical" evidence="1">
    <location>
        <begin position="55"/>
        <end position="75"/>
    </location>
</feature>
<dbReference type="InterPro" id="IPR003675">
    <property type="entry name" value="Rce1/LyrA-like_dom"/>
</dbReference>
<feature type="domain" description="CAAX prenyl protease 2/Lysostaphin resistance protein A-like" evidence="2">
    <location>
        <begin position="142"/>
        <end position="230"/>
    </location>
</feature>
<keyword evidence="1" id="KW-1133">Transmembrane helix</keyword>
<dbReference type="GO" id="GO:0006508">
    <property type="term" value="P:proteolysis"/>
    <property type="evidence" value="ECO:0007669"/>
    <property type="project" value="UniProtKB-KW"/>
</dbReference>
<feature type="transmembrane region" description="Helical" evidence="1">
    <location>
        <begin position="96"/>
        <end position="119"/>
    </location>
</feature>
<proteinExistence type="predicted"/>
<feature type="transmembrane region" description="Helical" evidence="1">
    <location>
        <begin position="12"/>
        <end position="35"/>
    </location>
</feature>
<evidence type="ECO:0000313" key="3">
    <source>
        <dbReference type="EMBL" id="MBB4685302.1"/>
    </source>
</evidence>
<sequence>MVENSGGRRVFGAHWAFVAFFAGVVGYHLVTLVTTAAVNHQTGDDDPLDLPAGPALLLAFLPNLVLGLGPVAGSLRFGAGLERDFGLRATWRDIRIGLACGALALVVGYLLNLGVLAVYGGDDVSDSPLTDLPDVSDGSYAWVAAAAAILIVVVPLTEELLVRGTLWNALVHHRVPSWVVLVLTALVFAQLHGESTRMIALFGQGLVLGLARYRSGRTAASMVAHAANNLPPAVLLFTGH</sequence>
<feature type="transmembrane region" description="Helical" evidence="1">
    <location>
        <begin position="169"/>
        <end position="189"/>
    </location>
</feature>
<organism evidence="3 4">
    <name type="scientific">Amycolatopsis jiangsuensis</name>
    <dbReference type="NCBI Taxonomy" id="1181879"/>
    <lineage>
        <taxon>Bacteria</taxon>
        <taxon>Bacillati</taxon>
        <taxon>Actinomycetota</taxon>
        <taxon>Actinomycetes</taxon>
        <taxon>Pseudonocardiales</taxon>
        <taxon>Pseudonocardiaceae</taxon>
        <taxon>Amycolatopsis</taxon>
    </lineage>
</organism>
<dbReference type="GO" id="GO:0080120">
    <property type="term" value="P:CAAX-box protein maturation"/>
    <property type="evidence" value="ECO:0007669"/>
    <property type="project" value="UniProtKB-ARBA"/>
</dbReference>
<gene>
    <name evidence="3" type="ORF">BJY18_002787</name>
</gene>
<comment type="caution">
    <text evidence="3">The sequence shown here is derived from an EMBL/GenBank/DDBJ whole genome shotgun (WGS) entry which is preliminary data.</text>
</comment>